<keyword evidence="3 11" id="KW-0285">Flavoprotein</keyword>
<comment type="cofactor">
    <cofactor evidence="10">
        <name>[2Fe-2S] cluster</name>
        <dbReference type="ChEBI" id="CHEBI:190135"/>
    </cofactor>
</comment>
<feature type="binding site" evidence="11">
    <location>
        <begin position="67"/>
        <end position="69"/>
    </location>
    <ligand>
        <name>FAD</name>
        <dbReference type="ChEBI" id="CHEBI:57692"/>
    </ligand>
</feature>
<dbReference type="GO" id="GO:0046872">
    <property type="term" value="F:metal ion binding"/>
    <property type="evidence" value="ECO:0007669"/>
    <property type="project" value="UniProtKB-KW"/>
</dbReference>
<dbReference type="PROSITE" id="PS51384">
    <property type="entry name" value="FAD_FR"/>
    <property type="match status" value="1"/>
</dbReference>
<dbReference type="CDD" id="cd06218">
    <property type="entry name" value="DHOD_e_trans"/>
    <property type="match status" value="1"/>
</dbReference>
<dbReference type="PIRSF" id="PIRSF006816">
    <property type="entry name" value="Cyc3_hyd_g"/>
    <property type="match status" value="1"/>
</dbReference>
<protein>
    <submittedName>
        <fullName evidence="14">Dihydroorotate dehydrogenase electron transfer subunit</fullName>
    </submittedName>
</protein>
<feature type="binding site" evidence="12">
    <location>
        <position position="236"/>
    </location>
    <ligand>
        <name>[2Fe-2S] cluster</name>
        <dbReference type="ChEBI" id="CHEBI:190135"/>
    </ligand>
</feature>
<sequence length="251" mass="28610">MKEIVGEIVENEKVAERIYLLKVRLPKDTFEILPGQFAMLQVEESYDPFLRRPMSFYNVEDNFIYFLYQKIGRGTEILSKKKIGEKISMLLPLGNSFPSLNQGEKVLIVGGGVGIAPLNFLVNFFKENVIFYSYIGFSSYVEEKIYRDIQKYSYNFVISTEDGSVGNKGKILEFLPSLLEFDKIIACGPYPMLESLYHLVDQKDKLYISFEERMGCGVGICLSCFLKGRSRNFHVCRDGPIIVGSEVEFGG</sequence>
<evidence type="ECO:0000256" key="2">
    <source>
        <dbReference type="ARBA" id="ARBA00022448"/>
    </source>
</evidence>
<evidence type="ECO:0000256" key="4">
    <source>
        <dbReference type="ARBA" id="ARBA00022714"/>
    </source>
</evidence>
<dbReference type="SUPFAM" id="SSF52343">
    <property type="entry name" value="Ferredoxin reductase-like, C-terminal NADP-linked domain"/>
    <property type="match status" value="1"/>
</dbReference>
<evidence type="ECO:0000256" key="11">
    <source>
        <dbReference type="PIRSR" id="PIRSR006816-1"/>
    </source>
</evidence>
<dbReference type="InterPro" id="IPR039261">
    <property type="entry name" value="FNR_nucleotide-bd"/>
</dbReference>
<dbReference type="Gene3D" id="2.40.30.10">
    <property type="entry name" value="Translation factors"/>
    <property type="match status" value="1"/>
</dbReference>
<feature type="binding site" evidence="12">
    <location>
        <position position="216"/>
    </location>
    <ligand>
        <name>[2Fe-2S] cluster</name>
        <dbReference type="ChEBI" id="CHEBI:190135"/>
    </ligand>
</feature>
<feature type="binding site" evidence="12">
    <location>
        <position position="224"/>
    </location>
    <ligand>
        <name>[2Fe-2S] cluster</name>
        <dbReference type="ChEBI" id="CHEBI:190135"/>
    </ligand>
</feature>
<organism evidence="14">
    <name type="scientific">Dictyoglomus thermophilum</name>
    <dbReference type="NCBI Taxonomy" id="14"/>
    <lineage>
        <taxon>Bacteria</taxon>
        <taxon>Pseudomonadati</taxon>
        <taxon>Dictyoglomota</taxon>
        <taxon>Dictyoglomia</taxon>
        <taxon>Dictyoglomales</taxon>
        <taxon>Dictyoglomaceae</taxon>
        <taxon>Dictyoglomus</taxon>
    </lineage>
</organism>
<dbReference type="Gene3D" id="2.10.240.10">
    <property type="entry name" value="Dihydroorotate dehydrogenase, electron transfer subunit"/>
    <property type="match status" value="1"/>
</dbReference>
<comment type="cofactor">
    <cofactor evidence="12">
        <name>[2Fe-2S] cluster</name>
        <dbReference type="ChEBI" id="CHEBI:190135"/>
    </cofactor>
    <text evidence="12">Binds 1 [2Fe-2S] cluster per subunit.</text>
</comment>
<dbReference type="PANTHER" id="PTHR43513">
    <property type="entry name" value="DIHYDROOROTATE DEHYDROGENASE B (NAD(+)), ELECTRON TRANSFER SUBUNIT"/>
    <property type="match status" value="1"/>
</dbReference>
<keyword evidence="2" id="KW-0813">Transport</keyword>
<dbReference type="Pfam" id="PF10418">
    <property type="entry name" value="DHODB_Fe-S_bind"/>
    <property type="match status" value="1"/>
</dbReference>
<dbReference type="InterPro" id="IPR017927">
    <property type="entry name" value="FAD-bd_FR_type"/>
</dbReference>
<dbReference type="InterPro" id="IPR050353">
    <property type="entry name" value="PyrK_electron_transfer"/>
</dbReference>
<dbReference type="EMBL" id="DTIN01000014">
    <property type="protein sequence ID" value="HFX13374.1"/>
    <property type="molecule type" value="Genomic_DNA"/>
</dbReference>
<accession>A0A7C3MIW2</accession>
<evidence type="ECO:0000259" key="13">
    <source>
        <dbReference type="PROSITE" id="PS51384"/>
    </source>
</evidence>
<dbReference type="GO" id="GO:0051537">
    <property type="term" value="F:2 iron, 2 sulfur cluster binding"/>
    <property type="evidence" value="ECO:0007669"/>
    <property type="project" value="UniProtKB-KW"/>
</dbReference>
<keyword evidence="9 12" id="KW-0411">Iron-sulfur</keyword>
<feature type="binding site" evidence="11">
    <location>
        <begin position="52"/>
        <end position="55"/>
    </location>
    <ligand>
        <name>FAD</name>
        <dbReference type="ChEBI" id="CHEBI:57692"/>
    </ligand>
</feature>
<evidence type="ECO:0000256" key="9">
    <source>
        <dbReference type="ARBA" id="ARBA00023014"/>
    </source>
</evidence>
<evidence type="ECO:0000256" key="8">
    <source>
        <dbReference type="ARBA" id="ARBA00023004"/>
    </source>
</evidence>
<comment type="caution">
    <text evidence="14">The sequence shown here is derived from an EMBL/GenBank/DDBJ whole genome shotgun (WGS) entry which is preliminary data.</text>
</comment>
<dbReference type="GO" id="GO:0016491">
    <property type="term" value="F:oxidoreductase activity"/>
    <property type="evidence" value="ECO:0007669"/>
    <property type="project" value="InterPro"/>
</dbReference>
<proteinExistence type="inferred from homology"/>
<evidence type="ECO:0000256" key="6">
    <source>
        <dbReference type="ARBA" id="ARBA00022827"/>
    </source>
</evidence>
<keyword evidence="8 12" id="KW-0408">Iron</keyword>
<evidence type="ECO:0000256" key="12">
    <source>
        <dbReference type="PIRSR" id="PIRSR006816-2"/>
    </source>
</evidence>
<feature type="binding site" evidence="11">
    <location>
        <begin position="74"/>
        <end position="75"/>
    </location>
    <ligand>
        <name>FAD</name>
        <dbReference type="ChEBI" id="CHEBI:57692"/>
    </ligand>
</feature>
<gene>
    <name evidence="14" type="ORF">ENW00_04330</name>
</gene>
<dbReference type="InterPro" id="IPR037117">
    <property type="entry name" value="Dihydroorotate_DH_ele_sf"/>
</dbReference>
<name>A0A7C3MIW2_DICTH</name>
<evidence type="ECO:0000256" key="5">
    <source>
        <dbReference type="ARBA" id="ARBA00022723"/>
    </source>
</evidence>
<keyword evidence="4 12" id="KW-0001">2Fe-2S</keyword>
<dbReference type="InterPro" id="IPR017938">
    <property type="entry name" value="Riboflavin_synthase-like_b-brl"/>
</dbReference>
<feature type="binding site" evidence="12">
    <location>
        <position position="221"/>
    </location>
    <ligand>
        <name>[2Fe-2S] cluster</name>
        <dbReference type="ChEBI" id="CHEBI:190135"/>
    </ligand>
</feature>
<keyword evidence="7" id="KW-0249">Electron transport</keyword>
<dbReference type="AlphaFoldDB" id="A0A7C3MIW2"/>
<dbReference type="GO" id="GO:0006221">
    <property type="term" value="P:pyrimidine nucleotide biosynthetic process"/>
    <property type="evidence" value="ECO:0007669"/>
    <property type="project" value="InterPro"/>
</dbReference>
<evidence type="ECO:0000256" key="3">
    <source>
        <dbReference type="ARBA" id="ARBA00022630"/>
    </source>
</evidence>
<evidence type="ECO:0000313" key="14">
    <source>
        <dbReference type="EMBL" id="HFX13374.1"/>
    </source>
</evidence>
<keyword evidence="5 12" id="KW-0479">Metal-binding</keyword>
<keyword evidence="6 11" id="KW-0274">FAD</keyword>
<dbReference type="PANTHER" id="PTHR43513:SF3">
    <property type="entry name" value="DIHYDROOROTATE DEHYDROGENASE B (NAD(+)), ELECTRON TRANSFER SUBUNIT-RELATED"/>
    <property type="match status" value="1"/>
</dbReference>
<evidence type="ECO:0000256" key="1">
    <source>
        <dbReference type="ARBA" id="ARBA00006422"/>
    </source>
</evidence>
<reference evidence="14" key="1">
    <citation type="journal article" date="2020" name="mSystems">
        <title>Genome- and Community-Level Interaction Insights into Carbon Utilization and Element Cycling Functions of Hydrothermarchaeota in Hydrothermal Sediment.</title>
        <authorList>
            <person name="Zhou Z."/>
            <person name="Liu Y."/>
            <person name="Xu W."/>
            <person name="Pan J."/>
            <person name="Luo Z.H."/>
            <person name="Li M."/>
        </authorList>
    </citation>
    <scope>NUCLEOTIDE SEQUENCE [LARGE SCALE GENOMIC DNA]</scope>
    <source>
        <strain evidence="14">SpSt-81</strain>
    </source>
</reference>
<dbReference type="SUPFAM" id="SSF63380">
    <property type="entry name" value="Riboflavin synthase domain-like"/>
    <property type="match status" value="1"/>
</dbReference>
<feature type="domain" description="FAD-binding FR-type" evidence="13">
    <location>
        <begin position="1"/>
        <end position="99"/>
    </location>
</feature>
<comment type="cofactor">
    <cofactor evidence="11">
        <name>FAD</name>
        <dbReference type="ChEBI" id="CHEBI:57692"/>
    </cofactor>
    <text evidence="11">Binds 1 FAD per subunit.</text>
</comment>
<comment type="similarity">
    <text evidence="1">Belongs to the PyrK family.</text>
</comment>
<dbReference type="InterPro" id="IPR019480">
    <property type="entry name" value="Dihydroorotate_DH_Fe-S-bd"/>
</dbReference>
<dbReference type="Gene3D" id="3.40.50.80">
    <property type="entry name" value="Nucleotide-binding domain of ferredoxin-NADP reductase (FNR) module"/>
    <property type="match status" value="1"/>
</dbReference>
<evidence type="ECO:0000256" key="7">
    <source>
        <dbReference type="ARBA" id="ARBA00022982"/>
    </source>
</evidence>
<evidence type="ECO:0000256" key="10">
    <source>
        <dbReference type="ARBA" id="ARBA00034078"/>
    </source>
</evidence>
<dbReference type="GO" id="GO:0050660">
    <property type="term" value="F:flavin adenine dinucleotide binding"/>
    <property type="evidence" value="ECO:0007669"/>
    <property type="project" value="InterPro"/>
</dbReference>
<dbReference type="InterPro" id="IPR012165">
    <property type="entry name" value="Cyt_c3_hydrogenase_gsu"/>
</dbReference>